<evidence type="ECO:0000313" key="2">
    <source>
        <dbReference type="Proteomes" id="UP000019441"/>
    </source>
</evidence>
<geneLocation type="plasmid" evidence="2">
    <name>3</name>
</geneLocation>
<dbReference type="AlphaFoldDB" id="A0A806LDJ2"/>
<sequence length="110" mass="12731">MAILARLGVTRQVFNACSMVSTMRWKGGNNPMKRDAALSFIRHRGTIVRTFNGQFYVPINGSWYRNVSNQERIALSELYPSIRSIYAGEGHMIAKRKNPTQPIQRYEKYF</sequence>
<keyword evidence="1" id="KW-0614">Plasmid</keyword>
<dbReference type="KEGG" id="lpq:AF91_15465"/>
<reference evidence="1 2" key="1">
    <citation type="journal article" date="2014" name="Genome Announc.">
        <title>Whole Genome Sequence of the Probiotic Strain Lactobacillus paracasei N1115, Isolated from Traditional Chinese Fermented Milk.</title>
        <authorList>
            <person name="Wang S."/>
            <person name="Zhu H."/>
            <person name="He F."/>
            <person name="Luo Y."/>
            <person name="Kang Z."/>
            <person name="Lu C."/>
            <person name="Feng L."/>
            <person name="Lu X."/>
            <person name="Xue Y."/>
            <person name="Wang H."/>
        </authorList>
    </citation>
    <scope>NUCLEOTIDE SEQUENCE [LARGE SCALE GENOMIC DNA]</scope>
    <source>
        <strain evidence="1 2">N1115</strain>
    </source>
</reference>
<evidence type="ECO:0000313" key="1">
    <source>
        <dbReference type="EMBL" id="AHJ34584.1"/>
    </source>
</evidence>
<dbReference type="RefSeq" id="WP_025376403.1">
    <property type="nucleotide sequence ID" value="NZ_CP007125.1"/>
</dbReference>
<name>A0A806LDJ2_LACPA</name>
<accession>A0A806LDJ2</accession>
<dbReference type="Proteomes" id="UP000019441">
    <property type="component" value="Plasmid unnamed_3"/>
</dbReference>
<proteinExistence type="predicted"/>
<protein>
    <submittedName>
        <fullName evidence="1">Uncharacterized protein</fullName>
    </submittedName>
</protein>
<organism evidence="1 2">
    <name type="scientific">Lacticaseibacillus paracasei N1115</name>
    <dbReference type="NCBI Taxonomy" id="1446494"/>
    <lineage>
        <taxon>Bacteria</taxon>
        <taxon>Bacillati</taxon>
        <taxon>Bacillota</taxon>
        <taxon>Bacilli</taxon>
        <taxon>Lactobacillales</taxon>
        <taxon>Lactobacillaceae</taxon>
        <taxon>Lacticaseibacillus</taxon>
    </lineage>
</organism>
<gene>
    <name evidence="1" type="ORF">AF91_15465</name>
</gene>
<dbReference type="EMBL" id="CP007125">
    <property type="protein sequence ID" value="AHJ34584.1"/>
    <property type="molecule type" value="Genomic_DNA"/>
</dbReference>